<sequence>MAVSSDDEVSGSNQAFLREQGMLDAHLPDVEVVGDLMVVGKSAQAFALLGCLDVLVRGEMVWNQSHLILVEYGLLAELRELIDGHRSRNIVAKHHVQVRHDQLACTYRLQIGMVGQDLLRHCHTHRGTLLTLIRPTAQRRLRLICILYYH</sequence>
<proteinExistence type="predicted"/>
<dbReference type="EMBL" id="VSSQ01020707">
    <property type="protein sequence ID" value="MPM65773.1"/>
    <property type="molecule type" value="Genomic_DNA"/>
</dbReference>
<dbReference type="AlphaFoldDB" id="A0A645BRB7"/>
<protein>
    <submittedName>
        <fullName evidence="1">Uncharacterized protein</fullName>
    </submittedName>
</protein>
<name>A0A645BRB7_9ZZZZ</name>
<gene>
    <name evidence="1" type="ORF">SDC9_112675</name>
</gene>
<comment type="caution">
    <text evidence="1">The sequence shown here is derived from an EMBL/GenBank/DDBJ whole genome shotgun (WGS) entry which is preliminary data.</text>
</comment>
<reference evidence="1" key="1">
    <citation type="submission" date="2019-08" db="EMBL/GenBank/DDBJ databases">
        <authorList>
            <person name="Kucharzyk K."/>
            <person name="Murdoch R.W."/>
            <person name="Higgins S."/>
            <person name="Loffler F."/>
        </authorList>
    </citation>
    <scope>NUCLEOTIDE SEQUENCE</scope>
</reference>
<organism evidence="1">
    <name type="scientific">bioreactor metagenome</name>
    <dbReference type="NCBI Taxonomy" id="1076179"/>
    <lineage>
        <taxon>unclassified sequences</taxon>
        <taxon>metagenomes</taxon>
        <taxon>ecological metagenomes</taxon>
    </lineage>
</organism>
<accession>A0A645BRB7</accession>
<evidence type="ECO:0000313" key="1">
    <source>
        <dbReference type="EMBL" id="MPM65773.1"/>
    </source>
</evidence>